<dbReference type="GO" id="GO:0005504">
    <property type="term" value="F:fatty acid binding"/>
    <property type="evidence" value="ECO:0007669"/>
    <property type="project" value="TreeGrafter"/>
</dbReference>
<evidence type="ECO:0000313" key="1">
    <source>
        <dbReference type="EMBL" id="CAD8683498.1"/>
    </source>
</evidence>
<accession>A0A7S0RQY7</accession>
<dbReference type="InterPro" id="IPR012258">
    <property type="entry name" value="Acyl-CoA_oxidase"/>
</dbReference>
<gene>
    <name evidence="1" type="ORF">POBO1169_LOCUS16407</name>
</gene>
<dbReference type="InterPro" id="IPR046373">
    <property type="entry name" value="Acyl-CoA_Oxase/DH_mid-dom_sf"/>
</dbReference>
<dbReference type="GO" id="GO:0055088">
    <property type="term" value="P:lipid homeostasis"/>
    <property type="evidence" value="ECO:0007669"/>
    <property type="project" value="TreeGrafter"/>
</dbReference>
<dbReference type="GO" id="GO:0005777">
    <property type="term" value="C:peroxisome"/>
    <property type="evidence" value="ECO:0007669"/>
    <property type="project" value="InterPro"/>
</dbReference>
<organism evidence="1">
    <name type="scientific">Pyramimonas obovata</name>
    <dbReference type="NCBI Taxonomy" id="1411642"/>
    <lineage>
        <taxon>Eukaryota</taxon>
        <taxon>Viridiplantae</taxon>
        <taxon>Chlorophyta</taxon>
        <taxon>Pyramimonadophyceae</taxon>
        <taxon>Pyramimonadales</taxon>
        <taxon>Pyramimonadaceae</taxon>
        <taxon>Pyramimonas</taxon>
        <taxon>Pyramimonas incertae sedis</taxon>
    </lineage>
</organism>
<protein>
    <recommendedName>
        <fullName evidence="2">Acyl-coenzyme A oxidase</fullName>
    </recommendedName>
</protein>
<sequence length="473" mass="52565">MNSAEWTEAFRAATVDVAQMDVGTVSYEESARRLRTLLKTKLLLHTDLRDSPERFFLAHRILATYATKLGPGFWIRFTVHYNLCVGTVLALGTEEQIASLSDMQEHGLLGCFGLTERLAGVSSGLVVNAVADWDEETDGFTINTLDVGAAKNWISQGLVADKAVVVAELRVKGVSHGPHAFFMDFRRDGEVVPGIMLGDMGKKTVGNDLDNAWIMFNNVKVPKSTLLNRYADIRNGKYVAADSSRPVFHMIGQRLFTGRVAVAQAALEFRRTLYATTKEYTDKRQCWTPTGSRPLSSVPQVRALFEENAKNQHLCDRFVAKCESELCRCLRENTLPSVALTDAIAVAKVKAVEDSIKFVHLLQNEVGSFALMKGTGFEQRDFLTCCKFAEGDTRVLMQKMARDRVKAFQKTRAKAKAECTEETALCSELVEAMRQSSSGPEAAWDIQHEKVYRLAGVIIDRTVTSFLSPQSKL</sequence>
<evidence type="ECO:0008006" key="2">
    <source>
        <dbReference type="Google" id="ProtNLM"/>
    </source>
</evidence>
<dbReference type="InterPro" id="IPR009100">
    <property type="entry name" value="AcylCoA_DH/oxidase_NM_dom_sf"/>
</dbReference>
<dbReference type="AlphaFoldDB" id="A0A7S0RQY7"/>
<dbReference type="EMBL" id="HBFA01032604">
    <property type="protein sequence ID" value="CAD8683498.1"/>
    <property type="molecule type" value="Transcribed_RNA"/>
</dbReference>
<proteinExistence type="predicted"/>
<dbReference type="Gene3D" id="2.40.110.10">
    <property type="entry name" value="Butyryl-CoA Dehydrogenase, subunit A, domain 2"/>
    <property type="match status" value="1"/>
</dbReference>
<name>A0A7S0RQY7_9CHLO</name>
<dbReference type="SUPFAM" id="SSF56645">
    <property type="entry name" value="Acyl-CoA dehydrogenase NM domain-like"/>
    <property type="match status" value="1"/>
</dbReference>
<dbReference type="GO" id="GO:0033540">
    <property type="term" value="P:fatty acid beta-oxidation using acyl-CoA oxidase"/>
    <property type="evidence" value="ECO:0007669"/>
    <property type="project" value="TreeGrafter"/>
</dbReference>
<dbReference type="PANTHER" id="PTHR10909">
    <property type="entry name" value="ELECTRON TRANSPORT OXIDOREDUCTASE"/>
    <property type="match status" value="1"/>
</dbReference>
<dbReference type="SUPFAM" id="SSF47203">
    <property type="entry name" value="Acyl-CoA dehydrogenase C-terminal domain-like"/>
    <property type="match status" value="1"/>
</dbReference>
<reference evidence="1" key="1">
    <citation type="submission" date="2021-01" db="EMBL/GenBank/DDBJ databases">
        <authorList>
            <person name="Corre E."/>
            <person name="Pelletier E."/>
            <person name="Niang G."/>
            <person name="Scheremetjew M."/>
            <person name="Finn R."/>
            <person name="Kale V."/>
            <person name="Holt S."/>
            <person name="Cochrane G."/>
            <person name="Meng A."/>
            <person name="Brown T."/>
            <person name="Cohen L."/>
        </authorList>
    </citation>
    <scope>NUCLEOTIDE SEQUENCE</scope>
    <source>
        <strain evidence="1">CCMP722</strain>
    </source>
</reference>
<dbReference type="InterPro" id="IPR036250">
    <property type="entry name" value="AcylCo_DH-like_C"/>
</dbReference>
<dbReference type="GO" id="GO:0071949">
    <property type="term" value="F:FAD binding"/>
    <property type="evidence" value="ECO:0007669"/>
    <property type="project" value="InterPro"/>
</dbReference>
<dbReference type="GO" id="GO:0003997">
    <property type="term" value="F:acyl-CoA oxidase activity"/>
    <property type="evidence" value="ECO:0007669"/>
    <property type="project" value="InterPro"/>
</dbReference>